<evidence type="ECO:0000256" key="1">
    <source>
        <dbReference type="SAM" id="Phobius"/>
    </source>
</evidence>
<proteinExistence type="predicted"/>
<dbReference type="OrthoDB" id="4880542at2"/>
<dbReference type="AlphaFoldDB" id="A0A0B2AES8"/>
<feature type="transmembrane region" description="Helical" evidence="1">
    <location>
        <begin position="75"/>
        <end position="94"/>
    </location>
</feature>
<dbReference type="RefSeq" id="WP_043125214.1">
    <property type="nucleotide sequence ID" value="NZ_JTDL01000139.1"/>
</dbReference>
<organism evidence="2 3">
    <name type="scientific">Sinomonas humi</name>
    <dbReference type="NCBI Taxonomy" id="1338436"/>
    <lineage>
        <taxon>Bacteria</taxon>
        <taxon>Bacillati</taxon>
        <taxon>Actinomycetota</taxon>
        <taxon>Actinomycetes</taxon>
        <taxon>Micrococcales</taxon>
        <taxon>Micrococcaceae</taxon>
        <taxon>Sinomonas</taxon>
    </lineage>
</organism>
<feature type="transmembrane region" description="Helical" evidence="1">
    <location>
        <begin position="32"/>
        <end position="54"/>
    </location>
</feature>
<protein>
    <submittedName>
        <fullName evidence="2">Uncharacterized protein</fullName>
    </submittedName>
</protein>
<keyword evidence="1" id="KW-0812">Transmembrane</keyword>
<reference evidence="2 3" key="1">
    <citation type="submission" date="2014-09" db="EMBL/GenBank/DDBJ databases">
        <title>Genome sequence of Sinomonas sp. MUSC 117.</title>
        <authorList>
            <person name="Lee L.-H."/>
        </authorList>
    </citation>
    <scope>NUCLEOTIDE SEQUENCE [LARGE SCALE GENOMIC DNA]</scope>
    <source>
        <strain evidence="2 3">MUSC 117</strain>
    </source>
</reference>
<keyword evidence="1" id="KW-1133">Transmembrane helix</keyword>
<gene>
    <name evidence="2" type="ORF">LK10_14845</name>
</gene>
<dbReference type="EMBL" id="JTDL01000139">
    <property type="protein sequence ID" value="KHL01750.1"/>
    <property type="molecule type" value="Genomic_DNA"/>
</dbReference>
<sequence>MNTIALAATKLYVAMDGDPVNAKPVMPPGMGSLATIVSWLLWIAGVALFALFISGIVKAARARHQQGQVDAEAPMWPLVWAVVLGAAGTIWRVIVPG</sequence>
<evidence type="ECO:0000313" key="2">
    <source>
        <dbReference type="EMBL" id="KHL01750.1"/>
    </source>
</evidence>
<keyword evidence="3" id="KW-1185">Reference proteome</keyword>
<dbReference type="Proteomes" id="UP000030982">
    <property type="component" value="Unassembled WGS sequence"/>
</dbReference>
<name>A0A0B2AES8_9MICC</name>
<comment type="caution">
    <text evidence="2">The sequence shown here is derived from an EMBL/GenBank/DDBJ whole genome shotgun (WGS) entry which is preliminary data.</text>
</comment>
<evidence type="ECO:0000313" key="3">
    <source>
        <dbReference type="Proteomes" id="UP000030982"/>
    </source>
</evidence>
<keyword evidence="1" id="KW-0472">Membrane</keyword>
<accession>A0A0B2AES8</accession>